<organism evidence="2 3">
    <name type="scientific">Daphnia magna</name>
    <dbReference type="NCBI Taxonomy" id="35525"/>
    <lineage>
        <taxon>Eukaryota</taxon>
        <taxon>Metazoa</taxon>
        <taxon>Ecdysozoa</taxon>
        <taxon>Arthropoda</taxon>
        <taxon>Crustacea</taxon>
        <taxon>Branchiopoda</taxon>
        <taxon>Diplostraca</taxon>
        <taxon>Cladocera</taxon>
        <taxon>Anomopoda</taxon>
        <taxon>Daphniidae</taxon>
        <taxon>Daphnia</taxon>
    </lineage>
</organism>
<proteinExistence type="predicted"/>
<evidence type="ECO:0000313" key="3">
    <source>
        <dbReference type="Proteomes" id="UP001234178"/>
    </source>
</evidence>
<gene>
    <name evidence="2" type="ORF">OUZ56_008175</name>
</gene>
<accession>A0ABR0ACA9</accession>
<dbReference type="EMBL" id="JAOYFB010000037">
    <property type="protein sequence ID" value="KAK4022724.1"/>
    <property type="molecule type" value="Genomic_DNA"/>
</dbReference>
<feature type="region of interest" description="Disordered" evidence="1">
    <location>
        <begin position="196"/>
        <end position="218"/>
    </location>
</feature>
<evidence type="ECO:0000313" key="2">
    <source>
        <dbReference type="EMBL" id="KAK4022724.1"/>
    </source>
</evidence>
<feature type="compositionally biased region" description="Basic and acidic residues" evidence="1">
    <location>
        <begin position="202"/>
        <end position="218"/>
    </location>
</feature>
<comment type="caution">
    <text evidence="2">The sequence shown here is derived from an EMBL/GenBank/DDBJ whole genome shotgun (WGS) entry which is preliminary data.</text>
</comment>
<protein>
    <submittedName>
        <fullName evidence="2">Uncharacterized protein</fullName>
    </submittedName>
</protein>
<sequence length="218" mass="24512">MHYDAKRYPFPSNIRLVQHNRRERGLRKVTLGVQGLLEAWSKEGPGVQARSRVIDYIYMVLVSGVTFREPDFLHGEHRLALSDSAATTRRPVQCKRVSFPSQNPLGAALSEGVRFAKSDVGGGARPIYRRLPWSTQTMSQDQDPLPQSESWKPGWFTTCGKSSVVVSNFGNSSQSLQRVCDECTNQETCLKTATANQNMSKETNEQTTPEKLKLEKKH</sequence>
<dbReference type="Proteomes" id="UP001234178">
    <property type="component" value="Unassembled WGS sequence"/>
</dbReference>
<name>A0ABR0ACA9_9CRUS</name>
<reference evidence="2 3" key="1">
    <citation type="journal article" date="2023" name="Nucleic Acids Res.">
        <title>The hologenome of Daphnia magna reveals possible DNA methylation and microbiome-mediated evolution of the host genome.</title>
        <authorList>
            <person name="Chaturvedi A."/>
            <person name="Li X."/>
            <person name="Dhandapani V."/>
            <person name="Marshall H."/>
            <person name="Kissane S."/>
            <person name="Cuenca-Cambronero M."/>
            <person name="Asole G."/>
            <person name="Calvet F."/>
            <person name="Ruiz-Romero M."/>
            <person name="Marangio P."/>
            <person name="Guigo R."/>
            <person name="Rago D."/>
            <person name="Mirbahai L."/>
            <person name="Eastwood N."/>
            <person name="Colbourne J.K."/>
            <person name="Zhou J."/>
            <person name="Mallon E."/>
            <person name="Orsini L."/>
        </authorList>
    </citation>
    <scope>NUCLEOTIDE SEQUENCE [LARGE SCALE GENOMIC DNA]</scope>
    <source>
        <strain evidence="2">LRV0_1</strain>
    </source>
</reference>
<keyword evidence="3" id="KW-1185">Reference proteome</keyword>
<evidence type="ECO:0000256" key="1">
    <source>
        <dbReference type="SAM" id="MobiDB-lite"/>
    </source>
</evidence>